<dbReference type="CDD" id="cd02199">
    <property type="entry name" value="YjgF_YER057c_UK114_like_1"/>
    <property type="match status" value="1"/>
</dbReference>
<dbReference type="InterPro" id="IPR013813">
    <property type="entry name" value="Endoribo_LPSP/chorism_mut-like"/>
</dbReference>
<reference evidence="4" key="3">
    <citation type="submission" date="2023-06" db="EMBL/GenBank/DDBJ databases">
        <title>Pangenomics reveal diversification of enzyme families and niche specialization in globally abundant SAR202 bacteria.</title>
        <authorList>
            <person name="Saw J.H.W."/>
        </authorList>
    </citation>
    <scope>NUCLEOTIDE SEQUENCE [LARGE SCALE GENOMIC DNA]</scope>
    <source>
        <strain evidence="4">JH1073</strain>
    </source>
</reference>
<dbReference type="PANTHER" id="PTHR43760">
    <property type="entry name" value="ENDORIBONUCLEASE-RELATED"/>
    <property type="match status" value="1"/>
</dbReference>
<dbReference type="InterPro" id="IPR035959">
    <property type="entry name" value="RutC-like_sf"/>
</dbReference>
<organism evidence="3 4">
    <name type="scientific">Candidatus Lucifugimonas marina</name>
    <dbReference type="NCBI Taxonomy" id="3038979"/>
    <lineage>
        <taxon>Bacteria</taxon>
        <taxon>Bacillati</taxon>
        <taxon>Chloroflexota</taxon>
        <taxon>Dehalococcoidia</taxon>
        <taxon>SAR202 cluster</taxon>
        <taxon>Candidatus Lucifugimonadales</taxon>
        <taxon>Candidatus Lucifugimonadaceae</taxon>
        <taxon>Candidatus Lucifugimonas</taxon>
    </lineage>
</organism>
<feature type="domain" description="Endoribonuclease L-PSP/chorismate mutase-like" evidence="1">
    <location>
        <begin position="6"/>
        <end position="138"/>
    </location>
</feature>
<sequence>MSAEAKVKELGIDLSHPAGPVANYVPAVTVGKLVYLSGKGPNLPEGGQVTGKAGSERSVDEAYEAARLCGIQLLAALREHVGSLDNVKRVVKLLGMVNSAPDFGDQPKVINGCSDLLVSIFGEDGKHARSAVGMGALPNQITVEIEMIVELK</sequence>
<dbReference type="Gene3D" id="3.30.1330.40">
    <property type="entry name" value="RutC-like"/>
    <property type="match status" value="1"/>
</dbReference>
<dbReference type="Proteomes" id="UP001219901">
    <property type="component" value="Chromosome"/>
</dbReference>
<gene>
    <name evidence="2" type="ORF">GKO46_03310</name>
    <name evidence="3" type="ORF">GKO48_05950</name>
</gene>
<dbReference type="Proteomes" id="UP001321249">
    <property type="component" value="Unassembled WGS sequence"/>
</dbReference>
<protein>
    <submittedName>
        <fullName evidence="3">RidA family protein</fullName>
    </submittedName>
</protein>
<name>A0AAJ5ZGZ9_9CHLR</name>
<dbReference type="EMBL" id="WMBE01000001">
    <property type="protein sequence ID" value="MDG0866096.1"/>
    <property type="molecule type" value="Genomic_DNA"/>
</dbReference>
<dbReference type="SUPFAM" id="SSF55298">
    <property type="entry name" value="YjgF-like"/>
    <property type="match status" value="1"/>
</dbReference>
<proteinExistence type="predicted"/>
<evidence type="ECO:0000313" key="2">
    <source>
        <dbReference type="EMBL" id="MDG0866096.1"/>
    </source>
</evidence>
<dbReference type="EMBL" id="CP046147">
    <property type="protein sequence ID" value="WFG39180.1"/>
    <property type="molecule type" value="Genomic_DNA"/>
</dbReference>
<dbReference type="PANTHER" id="PTHR43760:SF1">
    <property type="entry name" value="ENDORIBONUCLEASE L-PSP_CHORISMATE MUTASE-LIKE DOMAIN-CONTAINING PROTEIN"/>
    <property type="match status" value="1"/>
</dbReference>
<reference evidence="3" key="2">
    <citation type="journal article" date="2023" name="Nat. Commun.">
        <title>Cultivation of marine bacteria of the SAR202 clade.</title>
        <authorList>
            <person name="Lim Y."/>
            <person name="Seo J.H."/>
            <person name="Giovannoni S.J."/>
            <person name="Kang I."/>
            <person name="Cho J.C."/>
        </authorList>
    </citation>
    <scope>NUCLEOTIDE SEQUENCE</scope>
    <source>
        <strain evidence="3">JH1073</strain>
    </source>
</reference>
<evidence type="ECO:0000313" key="3">
    <source>
        <dbReference type="EMBL" id="WFG39180.1"/>
    </source>
</evidence>
<evidence type="ECO:0000313" key="5">
    <source>
        <dbReference type="Proteomes" id="UP001321249"/>
    </source>
</evidence>
<dbReference type="Pfam" id="PF14588">
    <property type="entry name" value="YjgF_endoribonc"/>
    <property type="match status" value="1"/>
</dbReference>
<dbReference type="RefSeq" id="WP_342822613.1">
    <property type="nucleotide sequence ID" value="NZ_CP046146.1"/>
</dbReference>
<dbReference type="AlphaFoldDB" id="A0AAJ5ZGZ9"/>
<accession>A0AAJ5ZGZ9</accession>
<reference evidence="4 5" key="1">
    <citation type="submission" date="2019-11" db="EMBL/GenBank/DDBJ databases">
        <authorList>
            <person name="Cho J.-C."/>
        </authorList>
    </citation>
    <scope>NUCLEOTIDE SEQUENCE [LARGE SCALE GENOMIC DNA]</scope>
    <source>
        <strain evidence="3 4">JH1073</strain>
        <strain evidence="2 5">JH702</strain>
    </source>
</reference>
<evidence type="ECO:0000259" key="1">
    <source>
        <dbReference type="Pfam" id="PF14588"/>
    </source>
</evidence>
<evidence type="ECO:0000313" key="4">
    <source>
        <dbReference type="Proteomes" id="UP001219901"/>
    </source>
</evidence>
<keyword evidence="4" id="KW-1185">Reference proteome</keyword>